<organism evidence="2 3">
    <name type="scientific">Alteromonas mediterranea</name>
    <dbReference type="NCBI Taxonomy" id="314275"/>
    <lineage>
        <taxon>Bacteria</taxon>
        <taxon>Pseudomonadati</taxon>
        <taxon>Pseudomonadota</taxon>
        <taxon>Gammaproteobacteria</taxon>
        <taxon>Alteromonadales</taxon>
        <taxon>Alteromonadaceae</taxon>
        <taxon>Alteromonas/Salinimonas group</taxon>
        <taxon>Alteromonas</taxon>
    </lineage>
</organism>
<keyword evidence="2" id="KW-0614">Plasmid</keyword>
<evidence type="ECO:0000313" key="2">
    <source>
        <dbReference type="EMBL" id="APD91949.1"/>
    </source>
</evidence>
<dbReference type="EMBL" id="CP018025">
    <property type="protein sequence ID" value="APD91949.1"/>
    <property type="molecule type" value="Genomic_DNA"/>
</dbReference>
<gene>
    <name evidence="2" type="ORF">BM524_18690</name>
</gene>
<geneLocation type="plasmid" evidence="3">
    <name>pamcp48-600</name>
</geneLocation>
<name>A0AAC9JDK9_9ALTE</name>
<keyword evidence="1" id="KW-1133">Transmembrane helix</keyword>
<keyword evidence="1" id="KW-0472">Membrane</keyword>
<dbReference type="AlphaFoldDB" id="A0AAC9JDK9"/>
<protein>
    <submittedName>
        <fullName evidence="2">Uncharacterized protein</fullName>
    </submittedName>
</protein>
<evidence type="ECO:0000256" key="1">
    <source>
        <dbReference type="SAM" id="Phobius"/>
    </source>
</evidence>
<evidence type="ECO:0000313" key="3">
    <source>
        <dbReference type="Proteomes" id="UP000182101"/>
    </source>
</evidence>
<feature type="transmembrane region" description="Helical" evidence="1">
    <location>
        <begin position="20"/>
        <end position="40"/>
    </location>
</feature>
<dbReference type="Proteomes" id="UP000182101">
    <property type="component" value="Plasmid pAMCP48-600"/>
</dbReference>
<proteinExistence type="predicted"/>
<sequence>MLLVSLSAYSNNLKMLTFSIMLSGLVAAFPFTVIGCTALIKGHNVSGRLYLLFASSFMAIFLIALMSGYFMELESIREAIVLVLFAGVPSIIMAVKGAYSERIWRR</sequence>
<feature type="transmembrane region" description="Helical" evidence="1">
    <location>
        <begin position="76"/>
        <end position="99"/>
    </location>
</feature>
<accession>A0AAC9JDK9</accession>
<reference evidence="2 3" key="1">
    <citation type="submission" date="2016-11" db="EMBL/GenBank/DDBJ databases">
        <title>Networking in microbes: conjugative elements and plasmids in the genus Alteromonas.</title>
        <authorList>
            <person name="Lopez-Perez M."/>
            <person name="Ramon-Marco N."/>
            <person name="Rodriguez-Valera F."/>
        </authorList>
    </citation>
    <scope>NUCLEOTIDE SEQUENCE [LARGE SCALE GENOMIC DNA]</scope>
    <source>
        <strain evidence="2 3">CP48</strain>
        <plasmid evidence="3">pamcp48-600</plasmid>
    </source>
</reference>
<keyword evidence="1" id="KW-0812">Transmembrane</keyword>
<feature type="transmembrane region" description="Helical" evidence="1">
    <location>
        <begin position="49"/>
        <end position="70"/>
    </location>
</feature>